<dbReference type="STRING" id="333673.A0A3M0K3T8"/>
<evidence type="ECO:0000313" key="2">
    <source>
        <dbReference type="Proteomes" id="UP000269221"/>
    </source>
</evidence>
<reference evidence="1 2" key="1">
    <citation type="submission" date="2018-07" db="EMBL/GenBank/DDBJ databases">
        <title>A high quality draft genome assembly of the barn swallow (H. rustica rustica).</title>
        <authorList>
            <person name="Formenti G."/>
            <person name="Chiara M."/>
            <person name="Poveda L."/>
            <person name="Francoijs K.-J."/>
            <person name="Bonisoli-Alquati A."/>
            <person name="Canova L."/>
            <person name="Gianfranceschi L."/>
            <person name="Horner D.S."/>
            <person name="Saino N."/>
        </authorList>
    </citation>
    <scope>NUCLEOTIDE SEQUENCE [LARGE SCALE GENOMIC DNA]</scope>
    <source>
        <strain evidence="1">Chelidonia</strain>
        <tissue evidence="1">Blood</tissue>
    </source>
</reference>
<proteinExistence type="predicted"/>
<dbReference type="EMBL" id="QRBI01000120">
    <property type="protein sequence ID" value="RMC07081.1"/>
    <property type="molecule type" value="Genomic_DNA"/>
</dbReference>
<dbReference type="OrthoDB" id="9396613at2759"/>
<dbReference type="AlphaFoldDB" id="A0A3M0K3T8"/>
<accession>A0A3M0K3T8</accession>
<name>A0A3M0K3T8_HIRRU</name>
<dbReference type="Proteomes" id="UP000269221">
    <property type="component" value="Unassembled WGS sequence"/>
</dbReference>
<gene>
    <name evidence="1" type="ORF">DUI87_16537</name>
</gene>
<dbReference type="PANTHER" id="PTHR33332">
    <property type="entry name" value="REVERSE TRANSCRIPTASE DOMAIN-CONTAINING PROTEIN"/>
    <property type="match status" value="1"/>
</dbReference>
<evidence type="ECO:0000313" key="1">
    <source>
        <dbReference type="EMBL" id="RMC07081.1"/>
    </source>
</evidence>
<comment type="caution">
    <text evidence="1">The sequence shown here is derived from an EMBL/GenBank/DDBJ whole genome shotgun (WGS) entry which is preliminary data.</text>
</comment>
<evidence type="ECO:0008006" key="3">
    <source>
        <dbReference type="Google" id="ProtNLM"/>
    </source>
</evidence>
<sequence length="95" mass="10797">MFCLDFCKVFDMIPHNIFLSKLESYGFDGCTDSGMECTLSKFADDTKVSCAANMPEGRDDIQRNLDRLEKWSHGNLMNSNKTKCQVLHLGQGNPW</sequence>
<protein>
    <recommendedName>
        <fullName evidence="3">Reverse transcriptase domain-containing protein</fullName>
    </recommendedName>
</protein>
<keyword evidence="2" id="KW-1185">Reference proteome</keyword>
<organism evidence="1 2">
    <name type="scientific">Hirundo rustica rustica</name>
    <dbReference type="NCBI Taxonomy" id="333673"/>
    <lineage>
        <taxon>Eukaryota</taxon>
        <taxon>Metazoa</taxon>
        <taxon>Chordata</taxon>
        <taxon>Craniata</taxon>
        <taxon>Vertebrata</taxon>
        <taxon>Euteleostomi</taxon>
        <taxon>Archelosauria</taxon>
        <taxon>Archosauria</taxon>
        <taxon>Dinosauria</taxon>
        <taxon>Saurischia</taxon>
        <taxon>Theropoda</taxon>
        <taxon>Coelurosauria</taxon>
        <taxon>Aves</taxon>
        <taxon>Neognathae</taxon>
        <taxon>Neoaves</taxon>
        <taxon>Telluraves</taxon>
        <taxon>Australaves</taxon>
        <taxon>Passeriformes</taxon>
        <taxon>Sylvioidea</taxon>
        <taxon>Hirundinidae</taxon>
        <taxon>Hirundo</taxon>
    </lineage>
</organism>